<accession>A0A8S5SR92</accession>
<dbReference type="Gene3D" id="2.30.30.290">
    <property type="entry name" value="YopX-like domains"/>
    <property type="match status" value="1"/>
</dbReference>
<organism evidence="2">
    <name type="scientific">Siphoviridae sp. ctLdn10</name>
    <dbReference type="NCBI Taxonomy" id="2827847"/>
    <lineage>
        <taxon>Viruses</taxon>
        <taxon>Duplodnaviria</taxon>
        <taxon>Heunggongvirae</taxon>
        <taxon>Uroviricota</taxon>
        <taxon>Caudoviricetes</taxon>
    </lineage>
</organism>
<dbReference type="InterPro" id="IPR023385">
    <property type="entry name" value="YopX-like_C"/>
</dbReference>
<evidence type="ECO:0000259" key="1">
    <source>
        <dbReference type="Pfam" id="PF09643"/>
    </source>
</evidence>
<dbReference type="InterPro" id="IPR019096">
    <property type="entry name" value="YopX_protein"/>
</dbReference>
<proteinExistence type="predicted"/>
<dbReference type="SUPFAM" id="SSF159006">
    <property type="entry name" value="YopX-like"/>
    <property type="match status" value="1"/>
</dbReference>
<protein>
    <submittedName>
        <fullName evidence="2">YopX protein</fullName>
    </submittedName>
</protein>
<feature type="domain" description="YopX protein" evidence="1">
    <location>
        <begin position="7"/>
        <end position="135"/>
    </location>
</feature>
<reference evidence="2" key="1">
    <citation type="journal article" date="2021" name="Proc. Natl. Acad. Sci. U.S.A.">
        <title>A Catalog of Tens of Thousands of Viruses from Human Metagenomes Reveals Hidden Associations with Chronic Diseases.</title>
        <authorList>
            <person name="Tisza M.J."/>
            <person name="Buck C.B."/>
        </authorList>
    </citation>
    <scope>NUCLEOTIDE SEQUENCE</scope>
    <source>
        <strain evidence="2">CtLdn10</strain>
    </source>
</reference>
<sequence>MNREILFRGVNFQKEWVYGDLFHSYANDDVAIAYYREGSKTPTFDAVFPESVGQYTGFKDKNGKKIFEGDILEYIGKRKDNMNKVYHRKVVFHEGALFLSVEDGVHYPVCSPIYEHNIVDWDVVGNVTDTPELMK</sequence>
<evidence type="ECO:0000313" key="2">
    <source>
        <dbReference type="EMBL" id="DAF53098.1"/>
    </source>
</evidence>
<dbReference type="Pfam" id="PF09643">
    <property type="entry name" value="YopX"/>
    <property type="match status" value="1"/>
</dbReference>
<dbReference type="EMBL" id="BK032647">
    <property type="protein sequence ID" value="DAF53098.1"/>
    <property type="molecule type" value="Genomic_DNA"/>
</dbReference>
<name>A0A8S5SR92_9CAUD</name>